<gene>
    <name evidence="3" type="ORF">GCM10009727_62380</name>
</gene>
<dbReference type="EMBL" id="BAAAMR010000066">
    <property type="protein sequence ID" value="GAA2154898.1"/>
    <property type="molecule type" value="Genomic_DNA"/>
</dbReference>
<dbReference type="InterPro" id="IPR000120">
    <property type="entry name" value="Amidase"/>
</dbReference>
<dbReference type="Pfam" id="PF01425">
    <property type="entry name" value="Amidase"/>
    <property type="match status" value="1"/>
</dbReference>
<dbReference type="RefSeq" id="WP_344275205.1">
    <property type="nucleotide sequence ID" value="NZ_BAAAMR010000066.1"/>
</dbReference>
<comment type="similarity">
    <text evidence="1">Belongs to the amidase family.</text>
</comment>
<comment type="caution">
    <text evidence="3">The sequence shown here is derived from an EMBL/GenBank/DDBJ whole genome shotgun (WGS) entry which is preliminary data.</text>
</comment>
<protein>
    <submittedName>
        <fullName evidence="3">Amidase</fullName>
    </submittedName>
</protein>
<organism evidence="3 4">
    <name type="scientific">Actinomadura napierensis</name>
    <dbReference type="NCBI Taxonomy" id="267854"/>
    <lineage>
        <taxon>Bacteria</taxon>
        <taxon>Bacillati</taxon>
        <taxon>Actinomycetota</taxon>
        <taxon>Actinomycetes</taxon>
        <taxon>Streptosporangiales</taxon>
        <taxon>Thermomonosporaceae</taxon>
        <taxon>Actinomadura</taxon>
    </lineage>
</organism>
<dbReference type="InterPro" id="IPR036928">
    <property type="entry name" value="AS_sf"/>
</dbReference>
<dbReference type="PANTHER" id="PTHR11895">
    <property type="entry name" value="TRANSAMIDASE"/>
    <property type="match status" value="1"/>
</dbReference>
<evidence type="ECO:0000313" key="4">
    <source>
        <dbReference type="Proteomes" id="UP001501020"/>
    </source>
</evidence>
<dbReference type="PANTHER" id="PTHR11895:SF7">
    <property type="entry name" value="GLUTAMYL-TRNA(GLN) AMIDOTRANSFERASE SUBUNIT A, MITOCHONDRIAL"/>
    <property type="match status" value="1"/>
</dbReference>
<name>A0ABP5LVQ0_9ACTN</name>
<keyword evidence="4" id="KW-1185">Reference proteome</keyword>
<dbReference type="PROSITE" id="PS00571">
    <property type="entry name" value="AMIDASES"/>
    <property type="match status" value="1"/>
</dbReference>
<dbReference type="Proteomes" id="UP001501020">
    <property type="component" value="Unassembled WGS sequence"/>
</dbReference>
<evidence type="ECO:0000313" key="3">
    <source>
        <dbReference type="EMBL" id="GAA2154898.1"/>
    </source>
</evidence>
<evidence type="ECO:0000259" key="2">
    <source>
        <dbReference type="Pfam" id="PF01425"/>
    </source>
</evidence>
<reference evidence="4" key="1">
    <citation type="journal article" date="2019" name="Int. J. Syst. Evol. Microbiol.">
        <title>The Global Catalogue of Microorganisms (GCM) 10K type strain sequencing project: providing services to taxonomists for standard genome sequencing and annotation.</title>
        <authorList>
            <consortium name="The Broad Institute Genomics Platform"/>
            <consortium name="The Broad Institute Genome Sequencing Center for Infectious Disease"/>
            <person name="Wu L."/>
            <person name="Ma J."/>
        </authorList>
    </citation>
    <scope>NUCLEOTIDE SEQUENCE [LARGE SCALE GENOMIC DNA]</scope>
    <source>
        <strain evidence="4">JCM 13850</strain>
    </source>
</reference>
<evidence type="ECO:0000256" key="1">
    <source>
        <dbReference type="ARBA" id="ARBA00009199"/>
    </source>
</evidence>
<proteinExistence type="inferred from homology"/>
<dbReference type="SUPFAM" id="SSF75304">
    <property type="entry name" value="Amidase signature (AS) enzymes"/>
    <property type="match status" value="1"/>
</dbReference>
<dbReference type="Gene3D" id="3.90.1300.10">
    <property type="entry name" value="Amidase signature (AS) domain"/>
    <property type="match status" value="1"/>
</dbReference>
<dbReference type="InterPro" id="IPR020556">
    <property type="entry name" value="Amidase_CS"/>
</dbReference>
<feature type="domain" description="Amidase" evidence="2">
    <location>
        <begin position="25"/>
        <end position="450"/>
    </location>
</feature>
<sequence length="470" mass="49546">MTELHELSAIEQAAAVRAGEVAPVELVRHYLARIERLNERYGAFVTVTGEQAIAQAEAMTGRSEHPTPLSGVPTAIKDLTPTAGVRTTYGSRAFADHVPDRDAHVVTLLRRGGMISLGKTNTPEFGLCCYTDNDLVGPARNPWDRARAAGGSSGGAAAAVALGLAPVAHGSDGGGSIRIPASSCGLFGLKTSRGRISSGPDGTDVSGLSVQGPLARTVRDAAAMLDLMAVPMPGDPHWAPPLPDGETFLGHAGREPGRLRIGRYAKPAASGVDVDPACVEAWEHASRVLEGLGHEVEDIPAPFDPEVFAFFVTVWGVQSLAHGVDADAEESLRPVTRAWREYGRPIDGPAFAAAVGGMQRAARASIEATARYDAVLTPTLAALPQPVEFFDEKDTEPLDNLRRQRAFTVFTGVYNMTGQPVANLPLHRTGDGLPVGVSLVGRPAGEAALLALCAQVEAAAPWHHHRPPEW</sequence>
<accession>A0ABP5LVQ0</accession>
<dbReference type="InterPro" id="IPR023631">
    <property type="entry name" value="Amidase_dom"/>
</dbReference>